<dbReference type="InterPro" id="IPR036388">
    <property type="entry name" value="WH-like_DNA-bd_sf"/>
</dbReference>
<dbReference type="Gene3D" id="3.40.50.1360">
    <property type="match status" value="1"/>
</dbReference>
<dbReference type="EMBL" id="BKBQ01000015">
    <property type="protein sequence ID" value="GEQ54309.1"/>
    <property type="molecule type" value="Genomic_DNA"/>
</dbReference>
<dbReference type="Pfam" id="PF00455">
    <property type="entry name" value="DeoRC"/>
    <property type="match status" value="1"/>
</dbReference>
<dbReference type="SUPFAM" id="SSF46785">
    <property type="entry name" value="Winged helix' DNA-binding domain"/>
    <property type="match status" value="1"/>
</dbReference>
<proteinExistence type="predicted"/>
<dbReference type="InterPro" id="IPR014036">
    <property type="entry name" value="DeoR-like_C"/>
</dbReference>
<dbReference type="SMART" id="SM00420">
    <property type="entry name" value="HTH_DEOR"/>
    <property type="match status" value="1"/>
</dbReference>
<dbReference type="InterPro" id="IPR037171">
    <property type="entry name" value="NagB/RpiA_transferase-like"/>
</dbReference>
<evidence type="ECO:0000313" key="11">
    <source>
        <dbReference type="Proteomes" id="UP000886607"/>
    </source>
</evidence>
<keyword evidence="11" id="KW-1185">Reference proteome</keyword>
<dbReference type="SMART" id="SM01134">
    <property type="entry name" value="DeoRC"/>
    <property type="match status" value="1"/>
</dbReference>
<name>A0AAN4UBS6_9ENTE</name>
<dbReference type="Pfam" id="PF08220">
    <property type="entry name" value="HTH_DeoR"/>
    <property type="match status" value="1"/>
</dbReference>
<dbReference type="InterPro" id="IPR036390">
    <property type="entry name" value="WH_DNA-bd_sf"/>
</dbReference>
<dbReference type="InterPro" id="IPR001034">
    <property type="entry name" value="DeoR_HTH"/>
</dbReference>
<dbReference type="AlphaFoldDB" id="A0AAN4UBS6"/>
<dbReference type="Proteomes" id="UP000886607">
    <property type="component" value="Unassembled WGS sequence"/>
</dbReference>
<evidence type="ECO:0000256" key="6">
    <source>
        <dbReference type="ARBA" id="ARBA00024937"/>
    </source>
</evidence>
<dbReference type="EMBL" id="BKBO01000013">
    <property type="protein sequence ID" value="GEQ49168.1"/>
    <property type="molecule type" value="Genomic_DNA"/>
</dbReference>
<dbReference type="PANTHER" id="PTHR30363">
    <property type="entry name" value="HTH-TYPE TRANSCRIPTIONAL REGULATOR SRLR-RELATED"/>
    <property type="match status" value="1"/>
</dbReference>
<evidence type="ECO:0000256" key="5">
    <source>
        <dbReference type="ARBA" id="ARBA00023163"/>
    </source>
</evidence>
<evidence type="ECO:0000259" key="7">
    <source>
        <dbReference type="PROSITE" id="PS51000"/>
    </source>
</evidence>
<evidence type="ECO:0000256" key="4">
    <source>
        <dbReference type="ARBA" id="ARBA00023125"/>
    </source>
</evidence>
<dbReference type="RefSeq" id="WP_202583796.1">
    <property type="nucleotide sequence ID" value="NZ_BKBO01000013.1"/>
</dbReference>
<dbReference type="GO" id="GO:0003677">
    <property type="term" value="F:DNA binding"/>
    <property type="evidence" value="ECO:0007669"/>
    <property type="project" value="UniProtKB-KW"/>
</dbReference>
<dbReference type="PRINTS" id="PR00037">
    <property type="entry name" value="HTHLACR"/>
</dbReference>
<comment type="function">
    <text evidence="6">Repressor of the lactose catabolism operon. Galactose-6-phosphate is the inducer.</text>
</comment>
<evidence type="ECO:0000256" key="1">
    <source>
        <dbReference type="ARBA" id="ARBA00021390"/>
    </source>
</evidence>
<dbReference type="InterPro" id="IPR050313">
    <property type="entry name" value="Carb_Metab_HTH_regulators"/>
</dbReference>
<protein>
    <recommendedName>
        <fullName evidence="1">Lactose phosphotransferase system repressor</fullName>
    </recommendedName>
</protein>
<keyword evidence="2" id="KW-0678">Repressor</keyword>
<dbReference type="GO" id="GO:0003700">
    <property type="term" value="F:DNA-binding transcription factor activity"/>
    <property type="evidence" value="ECO:0007669"/>
    <property type="project" value="InterPro"/>
</dbReference>
<reference evidence="9" key="1">
    <citation type="submission" date="2019-08" db="EMBL/GenBank/DDBJ databases">
        <authorList>
            <person name="Ishikawa M."/>
            <person name="Suzuki T."/>
            <person name="Matsutani M."/>
        </authorList>
    </citation>
    <scope>NUCLEOTIDE SEQUENCE</scope>
    <source>
        <strain evidence="9">7C1</strain>
        <strain evidence="8">8C4</strain>
    </source>
</reference>
<evidence type="ECO:0000313" key="10">
    <source>
        <dbReference type="Proteomes" id="UP000886597"/>
    </source>
</evidence>
<evidence type="ECO:0000256" key="2">
    <source>
        <dbReference type="ARBA" id="ARBA00022491"/>
    </source>
</evidence>
<reference evidence="9" key="2">
    <citation type="journal article" date="2020" name="Int. Dairy J.">
        <title>Lactic acid bacterial diversity in Brie cheese focusing on salt concentration and pH of isolation medium and characterisation of halophilic and alkaliphilic lactic acid bacterial isolates.</title>
        <authorList>
            <person name="Unno R."/>
            <person name="Matsutani M."/>
            <person name="Suzuki T."/>
            <person name="Kodama K."/>
            <person name="Matsushita H."/>
            <person name="Yamasato K."/>
            <person name="Koizumi Y."/>
            <person name="Ishikawa M."/>
        </authorList>
    </citation>
    <scope>NUCLEOTIDE SEQUENCE</scope>
    <source>
        <strain evidence="9">7C1</strain>
        <strain evidence="8">8C4</strain>
    </source>
</reference>
<keyword evidence="5" id="KW-0804">Transcription</keyword>
<sequence length="249" mass="28151">MLKEERKQKILELLDREQKVIASDLSVRFDVSEDTIRRDLKELDDQNLLQRVHSGALRVGPPVTDFNFREKILSEKKDLLAEKATSFLKEDSVIIIDGSTTNLAFVKRIPKDFRATIITNSPPLAVSLSQHRNIEVISLGGILYKRSMINLGVETYKELEKVRADLYVMGIYNIDIEAGTSVPTKQEAEIKNKMISVSTEVLSMITNDKFGTISKQIVGPIDDISFLISENVPEKIKKEYGKSKLILID</sequence>
<evidence type="ECO:0000313" key="8">
    <source>
        <dbReference type="EMBL" id="GEQ49168.1"/>
    </source>
</evidence>
<dbReference type="Gene3D" id="1.10.10.10">
    <property type="entry name" value="Winged helix-like DNA-binding domain superfamily/Winged helix DNA-binding domain"/>
    <property type="match status" value="1"/>
</dbReference>
<evidence type="ECO:0000313" key="9">
    <source>
        <dbReference type="EMBL" id="GEQ54309.1"/>
    </source>
</evidence>
<keyword evidence="3" id="KW-0805">Transcription regulation</keyword>
<dbReference type="InterPro" id="IPR018356">
    <property type="entry name" value="Tscrpt_reg_HTH_DeoR_CS"/>
</dbReference>
<dbReference type="PROSITE" id="PS00894">
    <property type="entry name" value="HTH_DEOR_1"/>
    <property type="match status" value="1"/>
</dbReference>
<evidence type="ECO:0000256" key="3">
    <source>
        <dbReference type="ARBA" id="ARBA00023015"/>
    </source>
</evidence>
<dbReference type="Proteomes" id="UP000886597">
    <property type="component" value="Unassembled WGS sequence"/>
</dbReference>
<accession>A0AAN4UBS6</accession>
<gene>
    <name evidence="9" type="primary">DeoR_2</name>
    <name evidence="8" type="ORF">TK11N_10200</name>
    <name evidence="9" type="ORF">TK2N_11530</name>
</gene>
<dbReference type="PANTHER" id="PTHR30363:SF4">
    <property type="entry name" value="GLYCEROL-3-PHOSPHATE REGULON REPRESSOR"/>
    <property type="match status" value="1"/>
</dbReference>
<dbReference type="PROSITE" id="PS51000">
    <property type="entry name" value="HTH_DEOR_2"/>
    <property type="match status" value="1"/>
</dbReference>
<keyword evidence="4" id="KW-0238">DNA-binding</keyword>
<organism evidence="9 10">
    <name type="scientific">Tetragenococcus koreensis</name>
    <dbReference type="NCBI Taxonomy" id="290335"/>
    <lineage>
        <taxon>Bacteria</taxon>
        <taxon>Bacillati</taxon>
        <taxon>Bacillota</taxon>
        <taxon>Bacilli</taxon>
        <taxon>Lactobacillales</taxon>
        <taxon>Enterococcaceae</taxon>
        <taxon>Tetragenococcus</taxon>
    </lineage>
</organism>
<comment type="caution">
    <text evidence="9">The sequence shown here is derived from an EMBL/GenBank/DDBJ whole genome shotgun (WGS) entry which is preliminary data.</text>
</comment>
<feature type="domain" description="HTH deoR-type" evidence="7">
    <location>
        <begin position="3"/>
        <end position="58"/>
    </location>
</feature>
<dbReference type="SUPFAM" id="SSF100950">
    <property type="entry name" value="NagB/RpiA/CoA transferase-like"/>
    <property type="match status" value="1"/>
</dbReference>